<comment type="caution">
    <text evidence="2">The sequence shown here is derived from an EMBL/GenBank/DDBJ whole genome shotgun (WGS) entry which is preliminary data.</text>
</comment>
<dbReference type="EMBL" id="JBBPHU010000005">
    <property type="protein sequence ID" value="KAK7517398.1"/>
    <property type="molecule type" value="Genomic_DNA"/>
</dbReference>
<feature type="region of interest" description="Disordered" evidence="1">
    <location>
        <begin position="1110"/>
        <end position="1154"/>
    </location>
</feature>
<feature type="region of interest" description="Disordered" evidence="1">
    <location>
        <begin position="879"/>
        <end position="900"/>
    </location>
</feature>
<feature type="compositionally biased region" description="Basic and acidic residues" evidence="1">
    <location>
        <begin position="73"/>
        <end position="96"/>
    </location>
</feature>
<feature type="compositionally biased region" description="Basic and acidic residues" evidence="1">
    <location>
        <begin position="1187"/>
        <end position="1232"/>
    </location>
</feature>
<proteinExistence type="predicted"/>
<feature type="region of interest" description="Disordered" evidence="1">
    <location>
        <begin position="53"/>
        <end position="306"/>
    </location>
</feature>
<reference evidence="2 3" key="1">
    <citation type="submission" date="2024-04" db="EMBL/GenBank/DDBJ databases">
        <title>Phyllosticta paracitricarpa is synonymous to the EU quarantine fungus P. citricarpa based on phylogenomic analyses.</title>
        <authorList>
            <consortium name="Lawrence Berkeley National Laboratory"/>
            <person name="Van Ingen-Buijs V.A."/>
            <person name="Van Westerhoven A.C."/>
            <person name="Haridas S."/>
            <person name="Skiadas P."/>
            <person name="Martin F."/>
            <person name="Groenewald J.Z."/>
            <person name="Crous P.W."/>
            <person name="Seidl M.F."/>
        </authorList>
    </citation>
    <scope>NUCLEOTIDE SEQUENCE [LARGE SCALE GENOMIC DNA]</scope>
    <source>
        <strain evidence="2 3">CBS 123371</strain>
    </source>
</reference>
<protein>
    <submittedName>
        <fullName evidence="2">Uncharacterized protein</fullName>
    </submittedName>
</protein>
<evidence type="ECO:0000256" key="1">
    <source>
        <dbReference type="SAM" id="MobiDB-lite"/>
    </source>
</evidence>
<feature type="region of interest" description="Disordered" evidence="1">
    <location>
        <begin position="1035"/>
        <end position="1090"/>
    </location>
</feature>
<feature type="compositionally biased region" description="Basic and acidic residues" evidence="1">
    <location>
        <begin position="296"/>
        <end position="306"/>
    </location>
</feature>
<dbReference type="SUPFAM" id="SSF55248">
    <property type="entry name" value="PCD-like"/>
    <property type="match status" value="1"/>
</dbReference>
<feature type="compositionally biased region" description="Basic and acidic residues" evidence="1">
    <location>
        <begin position="1035"/>
        <end position="1061"/>
    </location>
</feature>
<dbReference type="Proteomes" id="UP001363622">
    <property type="component" value="Unassembled WGS sequence"/>
</dbReference>
<organism evidence="2 3">
    <name type="scientific">Phyllosticta citriasiana</name>
    <dbReference type="NCBI Taxonomy" id="595635"/>
    <lineage>
        <taxon>Eukaryota</taxon>
        <taxon>Fungi</taxon>
        <taxon>Dikarya</taxon>
        <taxon>Ascomycota</taxon>
        <taxon>Pezizomycotina</taxon>
        <taxon>Dothideomycetes</taxon>
        <taxon>Dothideomycetes incertae sedis</taxon>
        <taxon>Botryosphaeriales</taxon>
        <taxon>Phyllostictaceae</taxon>
        <taxon>Phyllosticta</taxon>
    </lineage>
</organism>
<gene>
    <name evidence="2" type="ORF">IWZ03DRAFT_423117</name>
</gene>
<keyword evidence="3" id="KW-1185">Reference proteome</keyword>
<feature type="region of interest" description="Disordered" evidence="1">
    <location>
        <begin position="985"/>
        <end position="1005"/>
    </location>
</feature>
<accession>A0ABR1KNC9</accession>
<evidence type="ECO:0000313" key="2">
    <source>
        <dbReference type="EMBL" id="KAK7517398.1"/>
    </source>
</evidence>
<name>A0ABR1KNC9_9PEZI</name>
<feature type="compositionally biased region" description="Polar residues" evidence="1">
    <location>
        <begin position="1136"/>
        <end position="1148"/>
    </location>
</feature>
<dbReference type="InterPro" id="IPR036428">
    <property type="entry name" value="PCD_sf"/>
</dbReference>
<evidence type="ECO:0000313" key="3">
    <source>
        <dbReference type="Proteomes" id="UP001363622"/>
    </source>
</evidence>
<sequence>MITALRGHAPQASSIRHAKRLLSPSTSRRYRRFNCQPLFFRRLYSTENEHAAPLETGSAPSTDIQPEVPGHSVTREGFGDKNEDAQEDVRPAHQGKENSAAPKTENEHAHLETGSAAPTAIQPEGQKYTVTRGGFGDEDEDAQEYVRPARKAKKTSAAPKTENEHAHLETGSAAPTAIQPEGPKYTVTRGGFGDEDEDAQEYVRPARKAKKTSAAPKTENEHAHLETGSAAPTAIQPEGQKYTVTRGGFGDEDEDAQEYVRPERKAKKTSAAPKSQWQRLRKVEPAVTTTATPGNTRREPEQYEKDPLSFVSDPWLSTLKDEHGEPTAAPENTFKRTTQEDLVSLSTTTPWELHRRYGFLERGFEFDSFLSARSFIIEAMQLKDSLDAHLSLSNFGRLVYMRLGNGEKDNARWSLSDEDVDLAWALQNAAKKYLGKRQIDASARPMGDLGFSDSWSKTSRLLVPTSTRWHHILDLRKPPMAWLTMEYRPLLQLGLNPTEVCEALVNQITDDVLKQKNGEEDMAFPVWCVTDHTLAVSQTEFFRTLASISKPGDGRLQFRETVILHRTFNLEQFNAMVKRESQSLKSVKDAGPVGVLLKSVTKRWNLSTVERDTQPGSGNDSAVEVYLKGWRQFLTRELRPMVYRILVKELPEHTQHIEALPEMYTKEAVIRSLEARSGAGEEIGPDAAKMRSKNAALNQQRGELGLKSQHASKQRGFRTPKGFGTLVSMLRERLEEDSRDLHQGRGPDDVTSLLPAVRSAAWDVKKDAGPKDTIVRADPPGIGENSRWKGKYDWLVNLVQKRQQIEQSHQGWESSQDGSSVNTELVGLLSRVGNRNEVIDWETRYHELLQCAKSLGLMSKQRTVHWEPDTGFSKRKNERIHVSRQSAPDKGWKTKQDNHPLPQLDEAQYVDMLQNHTENRREKYNDILYYHWLPGEKLNLNDPAAVEANTEQTWRPTSFKKYFMQKAIARYRDPLSTGMPDSLVDAPGLEKQDRRPPFATWGSGRPYARPLDAQGWCLHWQPGEQLHRDEDGHIRAPTQEEKVGQENKLMKKEARNDDDRLAPPPASDAMRLESSSSPSGSFDGEAERRPDNVEYVTGYYTKHFMPPGQNLAWDSETQPVQEQRHAETETEAEAVSEQQLREQLSSAENDPANVGFLDDAEAEKLLHEVGIIKEEGKESAFTEGEGVSDKKDGEVEAGTKREGVEEGRKSEDIKDKKDGEAETEAKSEGDEGRESEETEGKKKEKKTVLGRVWEMFL</sequence>
<feature type="region of interest" description="Disordered" evidence="1">
    <location>
        <begin position="1172"/>
        <end position="1245"/>
    </location>
</feature>